<organism evidence="2 3">
    <name type="scientific">Arenibacter algicola</name>
    <dbReference type="NCBI Taxonomy" id="616991"/>
    <lineage>
        <taxon>Bacteria</taxon>
        <taxon>Pseudomonadati</taxon>
        <taxon>Bacteroidota</taxon>
        <taxon>Flavobacteriia</taxon>
        <taxon>Flavobacteriales</taxon>
        <taxon>Flavobacteriaceae</taxon>
        <taxon>Arenibacter</taxon>
    </lineage>
</organism>
<gene>
    <name evidence="2" type="ORF">AREALGSMS7_01326</name>
</gene>
<evidence type="ECO:0000259" key="1">
    <source>
        <dbReference type="Pfam" id="PF13166"/>
    </source>
</evidence>
<dbReference type="InterPro" id="IPR027417">
    <property type="entry name" value="P-loop_NTPase"/>
</dbReference>
<feature type="domain" description="Protein CR006 P-loop" evidence="1">
    <location>
        <begin position="12"/>
        <end position="744"/>
    </location>
</feature>
<sequence>MTLISKIDHIKNFGIYKNFNWSNSIDIVEFSEKNIIYGWNYSGKTTFSRIFSALRDGEIFSDYPQGEFKLTCSDNTTFSTSNLNDFPNKVLVFNSDYVRENLRWELDDEINAIYFDVGDKAKRATRIEELEKLIIDIEGDEKIKGKKEPFLEDASTFNAFDETLFTNESRRIKNDVFSSLIDFNKSHFKKQIPLVLQDLNSFLLKETEVSTISKTVKIEEPKPEIDLVEYDLGINSIINSVNGILENEPKKSDLIPILEKNSQAFDWVQEGLTLNKTNTNCLFCDNLITSDRMSLLNKFYENEGSKLKEKSKHIFELIDLEKKKIEQLKFPSSIQEINEGFQESYLKKKNIIDKKLRQYTAKLNTLTKLLKTKINKQLYNKVNPTAEVDISKLKGELADLNKILKSNNAFSSDFQNLIQTERLKFINHLVAKYLKDNKYQVKKKKHVKALEEIEKLGTKVSGYKKEIDRLRALNNSGEEGCQQFNFFIQSFLSKEDIEIKFDRSKEKFTLHRGNEIARNLSEGEKMAISFSHFLVTLKSIDDKNELKEYILFIDDPMSSLDGNHIFQINALLKDFLYTQVKNPQNPSQIMWQQKCLQLFISTHNYEFFNLLKEMPTIRGFGYEKKNKNESRYFISRKVNESSIEKLPAVYDSFKSEYHFLFKEINDFNENPSPSKSDRLLLMPNILRRFLEIYTLAKYPSKDEVDERATEIFGPVASKRICKPFHYFSHFNNIDRIGQQSEFLADIGAACEELIKQVKKDRKHYKALKSVL</sequence>
<dbReference type="Pfam" id="PF13166">
    <property type="entry name" value="AAA_13"/>
    <property type="match status" value="1"/>
</dbReference>
<proteinExistence type="predicted"/>
<dbReference type="EMBL" id="CP022515">
    <property type="protein sequence ID" value="ASO04799.1"/>
    <property type="molecule type" value="Genomic_DNA"/>
</dbReference>
<name>A0A221UTS8_9FLAO</name>
<dbReference type="Proteomes" id="UP000204551">
    <property type="component" value="Chromosome"/>
</dbReference>
<reference evidence="2 3" key="1">
    <citation type="submission" date="2017-07" db="EMBL/GenBank/DDBJ databases">
        <title>Genome Sequence of Arenibacter algicola Strain SMS7 Isolated from a culture of the Diatom Skeletonema marinoi.</title>
        <authorList>
            <person name="Topel M."/>
            <person name="Pinder M.I.M."/>
            <person name="Johansson O.N."/>
            <person name="Kourtchenko O."/>
            <person name="Godhe A."/>
            <person name="Clarke A.K."/>
        </authorList>
    </citation>
    <scope>NUCLEOTIDE SEQUENCE [LARGE SCALE GENOMIC DNA]</scope>
    <source>
        <strain evidence="2 3">SMS7</strain>
    </source>
</reference>
<dbReference type="SUPFAM" id="SSF52540">
    <property type="entry name" value="P-loop containing nucleoside triphosphate hydrolases"/>
    <property type="match status" value="1"/>
</dbReference>
<dbReference type="AlphaFoldDB" id="A0A221UTS8"/>
<protein>
    <submittedName>
        <fullName evidence="2">AAA domain protein</fullName>
    </submittedName>
</protein>
<accession>A0A221UTS8</accession>
<dbReference type="Gene3D" id="3.40.50.300">
    <property type="entry name" value="P-loop containing nucleotide triphosphate hydrolases"/>
    <property type="match status" value="1"/>
</dbReference>
<dbReference type="RefSeq" id="WP_093977722.1">
    <property type="nucleotide sequence ID" value="NZ_CP022515.1"/>
</dbReference>
<evidence type="ECO:0000313" key="2">
    <source>
        <dbReference type="EMBL" id="ASO04799.1"/>
    </source>
</evidence>
<evidence type="ECO:0000313" key="3">
    <source>
        <dbReference type="Proteomes" id="UP000204551"/>
    </source>
</evidence>
<dbReference type="InterPro" id="IPR026866">
    <property type="entry name" value="CR006_AAA"/>
</dbReference>
<dbReference type="KEGG" id="aalg:AREALGSMS7_01326"/>